<dbReference type="Proteomes" id="UP000621307">
    <property type="component" value="Unassembled WGS sequence"/>
</dbReference>
<dbReference type="InterPro" id="IPR027417">
    <property type="entry name" value="P-loop_NTPase"/>
</dbReference>
<proteinExistence type="predicted"/>
<comment type="caution">
    <text evidence="1">The sequence shown here is derived from an EMBL/GenBank/DDBJ whole genome shotgun (WGS) entry which is preliminary data.</text>
</comment>
<name>A0ABR8BLJ5_9NOSO</name>
<dbReference type="RefSeq" id="WP_190571527.1">
    <property type="nucleotide sequence ID" value="NZ_JACJQL010000072.1"/>
</dbReference>
<dbReference type="Gene3D" id="3.40.50.300">
    <property type="entry name" value="P-loop containing nucleotide triphosphate hydrolases"/>
    <property type="match status" value="1"/>
</dbReference>
<evidence type="ECO:0000313" key="1">
    <source>
        <dbReference type="EMBL" id="MBD2254967.1"/>
    </source>
</evidence>
<protein>
    <recommendedName>
        <fullName evidence="3">AAA+ ATPase domain-containing protein</fullName>
    </recommendedName>
</protein>
<dbReference type="SUPFAM" id="SSF52540">
    <property type="entry name" value="P-loop containing nucleoside triphosphate hydrolases"/>
    <property type="match status" value="1"/>
</dbReference>
<dbReference type="EMBL" id="JACJQL010000072">
    <property type="protein sequence ID" value="MBD2254967.1"/>
    <property type="molecule type" value="Genomic_DNA"/>
</dbReference>
<keyword evidence="2" id="KW-1185">Reference proteome</keyword>
<evidence type="ECO:0000313" key="2">
    <source>
        <dbReference type="Proteomes" id="UP000621307"/>
    </source>
</evidence>
<evidence type="ECO:0008006" key="3">
    <source>
        <dbReference type="Google" id="ProtNLM"/>
    </source>
</evidence>
<reference evidence="1 2" key="1">
    <citation type="journal article" date="2020" name="ISME J.">
        <title>Comparative genomics reveals insights into cyanobacterial evolution and habitat adaptation.</title>
        <authorList>
            <person name="Chen M.Y."/>
            <person name="Teng W.K."/>
            <person name="Zhao L."/>
            <person name="Hu C.X."/>
            <person name="Zhou Y.K."/>
            <person name="Han B.P."/>
            <person name="Song L.R."/>
            <person name="Shu W.S."/>
        </authorList>
    </citation>
    <scope>NUCLEOTIDE SEQUENCE [LARGE SCALE GENOMIC DNA]</scope>
    <source>
        <strain evidence="1 2">FACHB-3921</strain>
    </source>
</reference>
<gene>
    <name evidence="1" type="ORF">H6G14_27465</name>
</gene>
<sequence>MNYLSDKHRELAQSQQSGLMAWFGQLPFDRKAAAIGLSLTLGLSCAGMAWRGTASDRIYFCIRTPANGLKCADNNNRPFRMTPYYWEQWKQRGMPTDVVRDAAMGVNGLVKADNPYKPYWAFGAFAGFALAGWMLRHCQHEVKQLAVFEDIAQKRDVLEASRDVLIAEVELQADLELAANNRVVEIQQAEILGETELAIAKLEADDALFDAQTAGMTPEQKAEYIKFLRDTKTPYLQGTQTLQGIVDPRDKVTASLEQPAIAPTNNETITEVLRRVAREDGSTALCGDPGTGKSTITREYIRQVEANCPNADIRVLAVKNDSFNGLRERGKVTRFVGEDGLEKAKTFFLGVQTEYNKRLEVTESGRESLPAFVIILDDWLTIAAKLNKVKPENLGFDFGQILFDVLIVGREYNMKFFVNLHSLNLKAIGIQELDQNTRKVLRLLLLGNRYRKDGREIDAYGVIEQAIMGNQVITHAKDKELVRAQYSELKAQSRSQYQPVMFAFVGGYYLGLVPKFQQVEVSDRPPSAEDKAKLEALYRQMEFEITYEKHHKEHSHKLSPQAQALHGYLQRTNRTRAVIQEIQPNFKVKGDRFSSDELKRLFNELVENSLAVWLDENTIEITSNQTDGQTGQD</sequence>
<organism evidence="1 2">
    <name type="scientific">Nostoc parmelioides FACHB-3921</name>
    <dbReference type="NCBI Taxonomy" id="2692909"/>
    <lineage>
        <taxon>Bacteria</taxon>
        <taxon>Bacillati</taxon>
        <taxon>Cyanobacteriota</taxon>
        <taxon>Cyanophyceae</taxon>
        <taxon>Nostocales</taxon>
        <taxon>Nostocaceae</taxon>
        <taxon>Nostoc</taxon>
    </lineage>
</organism>
<accession>A0ABR8BLJ5</accession>